<evidence type="ECO:0000259" key="4">
    <source>
        <dbReference type="PROSITE" id="PS00623"/>
    </source>
</evidence>
<dbReference type="PANTHER" id="PTHR11552:SF186">
    <property type="entry name" value="GLUCOSE-METHANOL-CHOLINE OXIDOREDUCTASE N-TERMINAL DOMAIN-CONTAINING PROTEIN"/>
    <property type="match status" value="1"/>
</dbReference>
<dbReference type="GO" id="GO:0050660">
    <property type="term" value="F:flavin adenine dinucleotide binding"/>
    <property type="evidence" value="ECO:0007669"/>
    <property type="project" value="InterPro"/>
</dbReference>
<dbReference type="SUPFAM" id="SSF51905">
    <property type="entry name" value="FAD/NAD(P)-binding domain"/>
    <property type="match status" value="1"/>
</dbReference>
<accession>A0AAV2PAY7</accession>
<keyword evidence="7" id="KW-1185">Reference proteome</keyword>
<proteinExistence type="inferred from homology"/>
<feature type="domain" description="Glucose-methanol-choline oxidoreductase N-terminal" evidence="5">
    <location>
        <begin position="313"/>
        <end position="327"/>
    </location>
</feature>
<dbReference type="InterPro" id="IPR012132">
    <property type="entry name" value="GMC_OxRdtase"/>
</dbReference>
<dbReference type="PANTHER" id="PTHR11552">
    <property type="entry name" value="GLUCOSE-METHANOL-CHOLINE GMC OXIDOREDUCTASE"/>
    <property type="match status" value="1"/>
</dbReference>
<dbReference type="AlphaFoldDB" id="A0AAV2PAY7"/>
<evidence type="ECO:0000256" key="2">
    <source>
        <dbReference type="PIRSR" id="PIRSR000137-2"/>
    </source>
</evidence>
<dbReference type="Gene3D" id="3.50.50.60">
    <property type="entry name" value="FAD/NAD(P)-binding domain"/>
    <property type="match status" value="1"/>
</dbReference>
<dbReference type="Pfam" id="PF00732">
    <property type="entry name" value="GMC_oxred_N"/>
    <property type="match status" value="1"/>
</dbReference>
<dbReference type="InterPro" id="IPR000172">
    <property type="entry name" value="GMC_OxRdtase_N"/>
</dbReference>
<evidence type="ECO:0000256" key="1">
    <source>
        <dbReference type="ARBA" id="ARBA00010790"/>
    </source>
</evidence>
<dbReference type="PROSITE" id="PS00624">
    <property type="entry name" value="GMC_OXRED_2"/>
    <property type="match status" value="1"/>
</dbReference>
<keyword evidence="3" id="KW-0285">Flavoprotein</keyword>
<evidence type="ECO:0000313" key="6">
    <source>
        <dbReference type="EMBL" id="CAL1689133.1"/>
    </source>
</evidence>
<evidence type="ECO:0000259" key="5">
    <source>
        <dbReference type="PROSITE" id="PS00624"/>
    </source>
</evidence>
<comment type="similarity">
    <text evidence="1 3">Belongs to the GMC oxidoreductase family.</text>
</comment>
<sequence>MTLLSLTAATRMLVKPLPMKVFLMVLGTLIVIKRPDIVDKKNRVQSVPTQKLLAQYDYVIIGGGSAGAVLGNRLSENEDCTVLLLEAGADEEVLSDVPYNIGSLFHTSSDWDFKTEPSSNYCLGMNNHQCDWPRGKVLGGSSVLNGMLYIRGNKRDYDSWAALGNEGWDYESVLPYFKVSEDVRAEELADSPYHHKGGYLTVERFKYNPPMIDYFLDSGEELGYKVHDINGANQTGFSYAYGTLRDGLRCSTAKAFLRPASKRKNLHVSLKSFVEKILVKEDGTSKIAYGVLFRKGWRRFEIKAKREVILSAGSIKSPQLLMLSGIGPRDHLEEMNIPVVHHAPGVGQNLQDHVGLAGITYIIDPPREIAHYERNKFTTNLTKVRNLESIQELIQNNSGPLYSNAISGGIAFINTKYADKTNNYPDIELMFSAASDYGIRIASAYALNSKTATALYKNITGDVQAFGIFPYLLRPRSRGFIKLKSSDPKEAPAIIPNYFQDPHDLQVLVESVRFLEKMGRTPSMRKLHARLNPNKMPECSQFDISSDEYWTCYVHYFTATIFHPVSTCRMGPIDDSYAVVDVRLKVHGIARLRVIDASIMPHIVSGNTNAPTIMIAEKGADMIKRDWS</sequence>
<dbReference type="Proteomes" id="UP001497644">
    <property type="component" value="Chromosome 9"/>
</dbReference>
<gene>
    <name evidence="6" type="ORF">LPLAT_LOCUS14120</name>
</gene>
<organism evidence="6 7">
    <name type="scientific">Lasius platythorax</name>
    <dbReference type="NCBI Taxonomy" id="488582"/>
    <lineage>
        <taxon>Eukaryota</taxon>
        <taxon>Metazoa</taxon>
        <taxon>Ecdysozoa</taxon>
        <taxon>Arthropoda</taxon>
        <taxon>Hexapoda</taxon>
        <taxon>Insecta</taxon>
        <taxon>Pterygota</taxon>
        <taxon>Neoptera</taxon>
        <taxon>Endopterygota</taxon>
        <taxon>Hymenoptera</taxon>
        <taxon>Apocrita</taxon>
        <taxon>Aculeata</taxon>
        <taxon>Formicoidea</taxon>
        <taxon>Formicidae</taxon>
        <taxon>Formicinae</taxon>
        <taxon>Lasius</taxon>
        <taxon>Lasius</taxon>
    </lineage>
</organism>
<feature type="binding site" evidence="2">
    <location>
        <position position="137"/>
    </location>
    <ligand>
        <name>FAD</name>
        <dbReference type="ChEBI" id="CHEBI:57692"/>
    </ligand>
</feature>
<dbReference type="GO" id="GO:0016614">
    <property type="term" value="F:oxidoreductase activity, acting on CH-OH group of donors"/>
    <property type="evidence" value="ECO:0007669"/>
    <property type="project" value="InterPro"/>
</dbReference>
<dbReference type="Pfam" id="PF05199">
    <property type="entry name" value="GMC_oxred_C"/>
    <property type="match status" value="1"/>
</dbReference>
<dbReference type="PIRSF" id="PIRSF000137">
    <property type="entry name" value="Alcohol_oxidase"/>
    <property type="match status" value="1"/>
</dbReference>
<evidence type="ECO:0000256" key="3">
    <source>
        <dbReference type="RuleBase" id="RU003968"/>
    </source>
</evidence>
<protein>
    <recommendedName>
        <fullName evidence="4 5">Glucose-methanol-choline oxidoreductase N-terminal domain-containing protein</fullName>
    </recommendedName>
</protein>
<reference evidence="6" key="1">
    <citation type="submission" date="2024-04" db="EMBL/GenBank/DDBJ databases">
        <authorList>
            <consortium name="Molecular Ecology Group"/>
        </authorList>
    </citation>
    <scope>NUCLEOTIDE SEQUENCE</scope>
</reference>
<feature type="binding site" evidence="2">
    <location>
        <position position="274"/>
    </location>
    <ligand>
        <name>FAD</name>
        <dbReference type="ChEBI" id="CHEBI:57692"/>
    </ligand>
</feature>
<dbReference type="PROSITE" id="PS00623">
    <property type="entry name" value="GMC_OXRED_1"/>
    <property type="match status" value="1"/>
</dbReference>
<keyword evidence="2 3" id="KW-0274">FAD</keyword>
<dbReference type="InterPro" id="IPR007867">
    <property type="entry name" value="GMC_OxRtase_C"/>
</dbReference>
<dbReference type="Gene3D" id="3.30.560.10">
    <property type="entry name" value="Glucose Oxidase, domain 3"/>
    <property type="match status" value="1"/>
</dbReference>
<evidence type="ECO:0000313" key="7">
    <source>
        <dbReference type="Proteomes" id="UP001497644"/>
    </source>
</evidence>
<dbReference type="EMBL" id="OZ034832">
    <property type="protein sequence ID" value="CAL1689133.1"/>
    <property type="molecule type" value="Genomic_DNA"/>
</dbReference>
<feature type="domain" description="Glucose-methanol-choline oxidoreductase N-terminal" evidence="4">
    <location>
        <begin position="135"/>
        <end position="158"/>
    </location>
</feature>
<comment type="cofactor">
    <cofactor evidence="2">
        <name>FAD</name>
        <dbReference type="ChEBI" id="CHEBI:57692"/>
    </cofactor>
</comment>
<dbReference type="InterPro" id="IPR036188">
    <property type="entry name" value="FAD/NAD-bd_sf"/>
</dbReference>
<dbReference type="SUPFAM" id="SSF54373">
    <property type="entry name" value="FAD-linked reductases, C-terminal domain"/>
    <property type="match status" value="1"/>
</dbReference>
<name>A0AAV2PAY7_9HYME</name>